<evidence type="ECO:0000256" key="9">
    <source>
        <dbReference type="ARBA" id="ARBA00023136"/>
    </source>
</evidence>
<comment type="subcellular location">
    <subcellularLocation>
        <location evidence="11">Cell membrane</location>
        <topology evidence="11">Multi-pass membrane protein</topology>
    </subcellularLocation>
    <subcellularLocation>
        <location evidence="1">Membrane</location>
        <topology evidence="1">Multi-pass membrane protein</topology>
    </subcellularLocation>
</comment>
<dbReference type="Pfam" id="PF01098">
    <property type="entry name" value="FTSW_RODA_SPOVE"/>
    <property type="match status" value="1"/>
</dbReference>
<reference evidence="13" key="1">
    <citation type="submission" date="2016-12" db="EMBL/GenBank/DDBJ databases">
        <title>Draft Genome Sequences od Carboxydothermus pertinax and islandicus, Hydrogenogenic Carboxydotrophic Bacteria.</title>
        <authorList>
            <person name="Fukuyama Y."/>
            <person name="Ohmae K."/>
            <person name="Yoneda Y."/>
            <person name="Yoshida T."/>
            <person name="Sako Y."/>
        </authorList>
    </citation>
    <scope>NUCLEOTIDE SEQUENCE [LARGE SCALE GENOMIC DNA]</scope>
    <source>
        <strain evidence="13">Ug1</strain>
    </source>
</reference>
<feature type="transmembrane region" description="Helical" evidence="11">
    <location>
        <begin position="51"/>
        <end position="69"/>
    </location>
</feature>
<keyword evidence="13" id="KW-1185">Reference proteome</keyword>
<keyword evidence="2 11" id="KW-1003">Cell membrane</keyword>
<dbReference type="HAMAP" id="MF_02079">
    <property type="entry name" value="PGT_RodA"/>
    <property type="match status" value="1"/>
</dbReference>
<feature type="transmembrane region" description="Helical" evidence="11">
    <location>
        <begin position="351"/>
        <end position="372"/>
    </location>
</feature>
<keyword evidence="8 11" id="KW-1133">Transmembrane helix</keyword>
<evidence type="ECO:0000256" key="4">
    <source>
        <dbReference type="ARBA" id="ARBA00022679"/>
    </source>
</evidence>
<dbReference type="AlphaFoldDB" id="A0A1L8CRY5"/>
<proteinExistence type="inferred from homology"/>
<gene>
    <name evidence="11" type="primary">rodA</name>
    <name evidence="12" type="ORF">cpu_01900</name>
</gene>
<evidence type="ECO:0000313" key="12">
    <source>
        <dbReference type="EMBL" id="GAV21680.1"/>
    </source>
</evidence>
<comment type="caution">
    <text evidence="12">The sequence shown here is derived from an EMBL/GenBank/DDBJ whole genome shotgun (WGS) entry which is preliminary data.</text>
</comment>
<keyword evidence="9 11" id="KW-0472">Membrane</keyword>
<dbReference type="GO" id="GO:0071555">
    <property type="term" value="P:cell wall organization"/>
    <property type="evidence" value="ECO:0007669"/>
    <property type="project" value="UniProtKB-KW"/>
</dbReference>
<dbReference type="Proteomes" id="UP000187485">
    <property type="component" value="Unassembled WGS sequence"/>
</dbReference>
<evidence type="ECO:0000256" key="5">
    <source>
        <dbReference type="ARBA" id="ARBA00022692"/>
    </source>
</evidence>
<evidence type="ECO:0000256" key="6">
    <source>
        <dbReference type="ARBA" id="ARBA00022960"/>
    </source>
</evidence>
<dbReference type="NCBIfam" id="TIGR02210">
    <property type="entry name" value="rodA_shape"/>
    <property type="match status" value="1"/>
</dbReference>
<dbReference type="PANTHER" id="PTHR30474:SF1">
    <property type="entry name" value="PEPTIDOGLYCAN GLYCOSYLTRANSFERASE MRDB"/>
    <property type="match status" value="1"/>
</dbReference>
<organism evidence="12 13">
    <name type="scientific">Carboxydothermus pertinax</name>
    <dbReference type="NCBI Taxonomy" id="870242"/>
    <lineage>
        <taxon>Bacteria</taxon>
        <taxon>Bacillati</taxon>
        <taxon>Bacillota</taxon>
        <taxon>Clostridia</taxon>
        <taxon>Thermoanaerobacterales</taxon>
        <taxon>Thermoanaerobacteraceae</taxon>
        <taxon>Carboxydothermus</taxon>
    </lineage>
</organism>
<dbReference type="UniPathway" id="UPA00219"/>
<name>A0A1L8CRY5_9THEO</name>
<dbReference type="PANTHER" id="PTHR30474">
    <property type="entry name" value="CELL CYCLE PROTEIN"/>
    <property type="match status" value="1"/>
</dbReference>
<comment type="function">
    <text evidence="11">Peptidoglycan polymerase that is essential for cell wall elongation.</text>
</comment>
<evidence type="ECO:0000256" key="11">
    <source>
        <dbReference type="HAMAP-Rule" id="MF_02079"/>
    </source>
</evidence>
<dbReference type="GO" id="GO:0005886">
    <property type="term" value="C:plasma membrane"/>
    <property type="evidence" value="ECO:0007669"/>
    <property type="project" value="UniProtKB-SubCell"/>
</dbReference>
<dbReference type="InterPro" id="IPR018365">
    <property type="entry name" value="Cell_cycle_FtsW-rel_CS"/>
</dbReference>
<dbReference type="InterPro" id="IPR011923">
    <property type="entry name" value="RodA/MrdB"/>
</dbReference>
<evidence type="ECO:0000256" key="10">
    <source>
        <dbReference type="ARBA" id="ARBA00023316"/>
    </source>
</evidence>
<evidence type="ECO:0000256" key="1">
    <source>
        <dbReference type="ARBA" id="ARBA00004141"/>
    </source>
</evidence>
<accession>A0A1L8CRY5</accession>
<keyword evidence="7 11" id="KW-0573">Peptidoglycan synthesis</keyword>
<comment type="catalytic activity">
    <reaction evidence="11">
        <text>[GlcNAc-(1-&gt;4)-Mur2Ac(oyl-L-Ala-gamma-D-Glu-L-Lys-D-Ala-D-Ala)](n)-di-trans,octa-cis-undecaprenyl diphosphate + beta-D-GlcNAc-(1-&gt;4)-Mur2Ac(oyl-L-Ala-gamma-D-Glu-L-Lys-D-Ala-D-Ala)-di-trans,octa-cis-undecaprenyl diphosphate = [GlcNAc-(1-&gt;4)-Mur2Ac(oyl-L-Ala-gamma-D-Glu-L-Lys-D-Ala-D-Ala)](n+1)-di-trans,octa-cis-undecaprenyl diphosphate + di-trans,octa-cis-undecaprenyl diphosphate + H(+)</text>
        <dbReference type="Rhea" id="RHEA:23708"/>
        <dbReference type="Rhea" id="RHEA-COMP:9602"/>
        <dbReference type="Rhea" id="RHEA-COMP:9603"/>
        <dbReference type="ChEBI" id="CHEBI:15378"/>
        <dbReference type="ChEBI" id="CHEBI:58405"/>
        <dbReference type="ChEBI" id="CHEBI:60033"/>
        <dbReference type="ChEBI" id="CHEBI:78435"/>
        <dbReference type="EC" id="2.4.99.28"/>
    </reaction>
</comment>
<evidence type="ECO:0000256" key="3">
    <source>
        <dbReference type="ARBA" id="ARBA00022676"/>
    </source>
</evidence>
<keyword evidence="3 11" id="KW-0328">Glycosyltransferase</keyword>
<dbReference type="RefSeq" id="WP_075858128.1">
    <property type="nucleotide sequence ID" value="NZ_BDJK01000003.1"/>
</dbReference>
<keyword evidence="4 11" id="KW-0808">Transferase</keyword>
<dbReference type="GO" id="GO:0008955">
    <property type="term" value="F:peptidoglycan glycosyltransferase activity"/>
    <property type="evidence" value="ECO:0007669"/>
    <property type="project" value="UniProtKB-UniRule"/>
</dbReference>
<sequence length="379" mass="42244">MQFRRILKELDWGVLANVFLIIIIGLVLIASATRVTSSEGTDILGLAKNQLLWVFTGLLLMFGIMYIPYDDFPRYAKFLYIFNLIMLGAVLFAGREALGAQRWIKIGPFSLQPSEFAKDIITITLANYLSTRQGQIEKIGDFIRVFIHIGIPMILILKQPDLGTSLVFLAITFAELYVAGANRKLLFSLFGGGFALAVGWIALHLYFPQIWIPLKDYQLNRLIIFLDPWKDVQGAGYHVIQSQIAIGSGGFWGKGLFQGSQNQLNFLPEQHTDFIFSVLGEELGFIGASVLLVLFLTLFWQLIRIGQQAKDVLGILLVAGVVAKLAFHMFINIGMTSGIMPVTGIPLPFVSYGGSAMWSNLISIGIVLNVYLRRKKLTF</sequence>
<dbReference type="EMBL" id="BDJK01000003">
    <property type="protein sequence ID" value="GAV21680.1"/>
    <property type="molecule type" value="Genomic_DNA"/>
</dbReference>
<evidence type="ECO:0000256" key="8">
    <source>
        <dbReference type="ARBA" id="ARBA00022989"/>
    </source>
</evidence>
<evidence type="ECO:0000256" key="2">
    <source>
        <dbReference type="ARBA" id="ARBA00022475"/>
    </source>
</evidence>
<dbReference type="STRING" id="870242.cpu_01900"/>
<comment type="pathway">
    <text evidence="11">Cell wall biogenesis; peptidoglycan biosynthesis.</text>
</comment>
<dbReference type="InterPro" id="IPR001182">
    <property type="entry name" value="FtsW/RodA"/>
</dbReference>
<dbReference type="GO" id="GO:0009252">
    <property type="term" value="P:peptidoglycan biosynthetic process"/>
    <property type="evidence" value="ECO:0007669"/>
    <property type="project" value="UniProtKB-UniRule"/>
</dbReference>
<keyword evidence="10 11" id="KW-0961">Cell wall biogenesis/degradation</keyword>
<dbReference type="PROSITE" id="PS00428">
    <property type="entry name" value="FTSW_RODA_SPOVE"/>
    <property type="match status" value="1"/>
</dbReference>
<dbReference type="GO" id="GO:0015648">
    <property type="term" value="F:lipid-linked peptidoglycan transporter activity"/>
    <property type="evidence" value="ECO:0007669"/>
    <property type="project" value="TreeGrafter"/>
</dbReference>
<dbReference type="GO" id="GO:0008360">
    <property type="term" value="P:regulation of cell shape"/>
    <property type="evidence" value="ECO:0007669"/>
    <property type="project" value="UniProtKB-KW"/>
</dbReference>
<dbReference type="OrthoDB" id="9812661at2"/>
<dbReference type="GO" id="GO:0032153">
    <property type="term" value="C:cell division site"/>
    <property type="evidence" value="ECO:0007669"/>
    <property type="project" value="TreeGrafter"/>
</dbReference>
<feature type="transmembrane region" description="Helical" evidence="11">
    <location>
        <begin position="12"/>
        <end position="30"/>
    </location>
</feature>
<dbReference type="GO" id="GO:0051301">
    <property type="term" value="P:cell division"/>
    <property type="evidence" value="ECO:0007669"/>
    <property type="project" value="InterPro"/>
</dbReference>
<comment type="similarity">
    <text evidence="11">Belongs to the SEDS family. MrdB/RodA subfamily.</text>
</comment>
<dbReference type="EC" id="2.4.99.28" evidence="11"/>
<feature type="transmembrane region" description="Helical" evidence="11">
    <location>
        <begin position="283"/>
        <end position="300"/>
    </location>
</feature>
<feature type="transmembrane region" description="Helical" evidence="11">
    <location>
        <begin position="162"/>
        <end position="178"/>
    </location>
</feature>
<evidence type="ECO:0000256" key="7">
    <source>
        <dbReference type="ARBA" id="ARBA00022984"/>
    </source>
</evidence>
<keyword evidence="5 11" id="KW-0812">Transmembrane</keyword>
<protein>
    <recommendedName>
        <fullName evidence="11">Peptidoglycan glycosyltransferase RodA</fullName>
        <shortName evidence="11">PGT</shortName>
        <ecNumber evidence="11">2.4.99.28</ecNumber>
    </recommendedName>
    <alternativeName>
        <fullName evidence="11">Cell elongation protein RodA</fullName>
    </alternativeName>
    <alternativeName>
        <fullName evidence="11">Cell wall polymerase</fullName>
    </alternativeName>
    <alternativeName>
        <fullName evidence="11">Peptidoglycan polymerase</fullName>
        <shortName evidence="11">PG polymerase</shortName>
    </alternativeName>
</protein>
<feature type="transmembrane region" description="Helical" evidence="11">
    <location>
        <begin position="312"/>
        <end position="331"/>
    </location>
</feature>
<keyword evidence="6 11" id="KW-0133">Cell shape</keyword>
<feature type="transmembrane region" description="Helical" evidence="11">
    <location>
        <begin position="75"/>
        <end position="94"/>
    </location>
</feature>
<feature type="transmembrane region" description="Helical" evidence="11">
    <location>
        <begin position="185"/>
        <end position="207"/>
    </location>
</feature>
<evidence type="ECO:0000313" key="13">
    <source>
        <dbReference type="Proteomes" id="UP000187485"/>
    </source>
</evidence>